<dbReference type="InParanoid" id="A0A0L0HNP5"/>
<dbReference type="STRING" id="645134.A0A0L0HNP5"/>
<sequence>MSSYNRIDRSYQHSDLQTLFKRYEEVKSVGRHKRSLVGEADSWELKLTTPRRSLTVDVEVNVGLLRKLHYANPASFSSTFDASSVLKGRVSGQPDSSVRLTAMGNDLFEGRITYDDDEGQRKTLHIELVRSGTDLSAPQMSMIMYEDHDLLDKFRERPTCFEVPAPGGITEELWHSGLPSLAERAVNNIAIDQSAIEVECRPGETICPLMLSNIPRMSIFQMAQPATVGYGRDCPVAVVADITFSKMFGNDSERTILSLFNDVDSIYLEEFNVGTPIRLEQGPGDIELAYLPACHSYLYVVRNVDDPSGFGKPATSASDLLSQLQVAVLNKRLPSFNGACLVHLMTFQDFNPTLGLAYVSHAAKRFNVACTKDPHRSEGKDMRGEYVQVVAITPAFPPRYMEACLWLEYSTAVVTLAHELGHGMGSFHDGQHEDPPGNPPECLPPQPYIMYPSASTSSNSRKFSSCSQYSINRALNQIASCFVARNALTGLEENATPDLWYTAVIEAEDQCKAAPNLPKAPPSGAYEDCPYMLPTQYSCTLACLDPENPDRCLMFRDGSGRIRNKTDGTLCGSFHDQTMVCLGGMCRRDDRPNVCDRRKPCCNAYGILRNSTHLCRKAEDSGTCLKGYFCDSASEECPATVTPKRPGTPCSLQHRKCGPADDVGCGVCGDHAFEGQCLSRNSSAAANLTKLNWADWVEPDGTQHMETVSTPSSTGGNDVKTDGLPTWIRPTFIATGCVIGSAIVGAGGFFLVKKRLQLAQVDPGNKNIMVYSSSSMA</sequence>
<keyword evidence="3" id="KW-0472">Membrane</keyword>
<evidence type="ECO:0000313" key="6">
    <source>
        <dbReference type="Proteomes" id="UP000053201"/>
    </source>
</evidence>
<evidence type="ECO:0000313" key="5">
    <source>
        <dbReference type="EMBL" id="KND02702.1"/>
    </source>
</evidence>
<gene>
    <name evidence="5" type="ORF">SPPG_01785</name>
</gene>
<dbReference type="GO" id="GO:0005886">
    <property type="term" value="C:plasma membrane"/>
    <property type="evidence" value="ECO:0007669"/>
    <property type="project" value="TreeGrafter"/>
</dbReference>
<keyword evidence="6" id="KW-1185">Reference proteome</keyword>
<dbReference type="PANTHER" id="PTHR45702">
    <property type="entry name" value="ADAM10/ADAM17 METALLOPEPTIDASE FAMILY MEMBER"/>
    <property type="match status" value="1"/>
</dbReference>
<dbReference type="GO" id="GO:0004222">
    <property type="term" value="F:metalloendopeptidase activity"/>
    <property type="evidence" value="ECO:0007669"/>
    <property type="project" value="InterPro"/>
</dbReference>
<feature type="transmembrane region" description="Helical" evidence="3">
    <location>
        <begin position="732"/>
        <end position="752"/>
    </location>
</feature>
<feature type="binding site" evidence="1">
    <location>
        <position position="418"/>
    </location>
    <ligand>
        <name>Zn(2+)</name>
        <dbReference type="ChEBI" id="CHEBI:29105"/>
        <note>catalytic</note>
    </ligand>
</feature>
<dbReference type="OrthoDB" id="2131567at2759"/>
<evidence type="ECO:0000256" key="1">
    <source>
        <dbReference type="PROSITE-ProRule" id="PRU00276"/>
    </source>
</evidence>
<feature type="compositionally biased region" description="Pro residues" evidence="2">
    <location>
        <begin position="436"/>
        <end position="445"/>
    </location>
</feature>
<dbReference type="Proteomes" id="UP000053201">
    <property type="component" value="Unassembled WGS sequence"/>
</dbReference>
<evidence type="ECO:0000256" key="3">
    <source>
        <dbReference type="SAM" id="Phobius"/>
    </source>
</evidence>
<dbReference type="InterPro" id="IPR051489">
    <property type="entry name" value="ADAM_Metalloproteinase"/>
</dbReference>
<keyword evidence="3" id="KW-0812">Transmembrane</keyword>
<proteinExistence type="predicted"/>
<dbReference type="RefSeq" id="XP_016610741.1">
    <property type="nucleotide sequence ID" value="XM_016750098.1"/>
</dbReference>
<dbReference type="EMBL" id="KQ257452">
    <property type="protein sequence ID" value="KND02702.1"/>
    <property type="molecule type" value="Genomic_DNA"/>
</dbReference>
<dbReference type="Pfam" id="PF13688">
    <property type="entry name" value="Reprolysin_5"/>
    <property type="match status" value="1"/>
</dbReference>
<protein>
    <recommendedName>
        <fullName evidence="4">Peptidase M12B domain-containing protein</fullName>
    </recommendedName>
</protein>
<dbReference type="PANTHER" id="PTHR45702:SF2">
    <property type="entry name" value="KUZBANIAN, ISOFORM A"/>
    <property type="match status" value="1"/>
</dbReference>
<feature type="region of interest" description="Disordered" evidence="2">
    <location>
        <begin position="425"/>
        <end position="445"/>
    </location>
</feature>
<dbReference type="SUPFAM" id="SSF55486">
    <property type="entry name" value="Metalloproteases ('zincins'), catalytic domain"/>
    <property type="match status" value="1"/>
</dbReference>
<reference evidence="5 6" key="1">
    <citation type="submission" date="2009-08" db="EMBL/GenBank/DDBJ databases">
        <title>The Genome Sequence of Spizellomyces punctatus strain DAOM BR117.</title>
        <authorList>
            <consortium name="The Broad Institute Genome Sequencing Platform"/>
            <person name="Russ C."/>
            <person name="Cuomo C."/>
            <person name="Shea T."/>
            <person name="Young S.K."/>
            <person name="Zeng Q."/>
            <person name="Koehrsen M."/>
            <person name="Haas B."/>
            <person name="Borodovsky M."/>
            <person name="Guigo R."/>
            <person name="Alvarado L."/>
            <person name="Berlin A."/>
            <person name="Bochicchio J."/>
            <person name="Borenstein D."/>
            <person name="Chapman S."/>
            <person name="Chen Z."/>
            <person name="Engels R."/>
            <person name="Freedman E."/>
            <person name="Gellesch M."/>
            <person name="Goldberg J."/>
            <person name="Griggs A."/>
            <person name="Gujja S."/>
            <person name="Heiman D."/>
            <person name="Hepburn T."/>
            <person name="Howarth C."/>
            <person name="Jen D."/>
            <person name="Larson L."/>
            <person name="Lewis B."/>
            <person name="Mehta T."/>
            <person name="Park D."/>
            <person name="Pearson M."/>
            <person name="Roberts A."/>
            <person name="Saif S."/>
            <person name="Shenoy N."/>
            <person name="Sisk P."/>
            <person name="Stolte C."/>
            <person name="Sykes S."/>
            <person name="Thomson T."/>
            <person name="Walk T."/>
            <person name="White J."/>
            <person name="Yandava C."/>
            <person name="Burger G."/>
            <person name="Gray M.W."/>
            <person name="Holland P.W.H."/>
            <person name="King N."/>
            <person name="Lang F.B.F."/>
            <person name="Roger A.J."/>
            <person name="Ruiz-Trillo I."/>
            <person name="Lander E."/>
            <person name="Nusbaum C."/>
        </authorList>
    </citation>
    <scope>NUCLEOTIDE SEQUENCE [LARGE SCALE GENOMIC DNA]</scope>
    <source>
        <strain evidence="5 6">DAOM BR117</strain>
    </source>
</reference>
<dbReference type="InterPro" id="IPR001590">
    <property type="entry name" value="Peptidase_M12B"/>
</dbReference>
<dbReference type="Gene3D" id="3.40.390.10">
    <property type="entry name" value="Collagenase (Catalytic Domain)"/>
    <property type="match status" value="1"/>
</dbReference>
<feature type="active site" evidence="1">
    <location>
        <position position="419"/>
    </location>
</feature>
<keyword evidence="1" id="KW-0479">Metal-binding</keyword>
<name>A0A0L0HNP5_SPIPD</name>
<dbReference type="GO" id="GO:0046872">
    <property type="term" value="F:metal ion binding"/>
    <property type="evidence" value="ECO:0007669"/>
    <property type="project" value="UniProtKB-KW"/>
</dbReference>
<evidence type="ECO:0000256" key="2">
    <source>
        <dbReference type="SAM" id="MobiDB-lite"/>
    </source>
</evidence>
<dbReference type="eggNOG" id="KOG3658">
    <property type="taxonomic scope" value="Eukaryota"/>
</dbReference>
<dbReference type="PROSITE" id="PS50215">
    <property type="entry name" value="ADAM_MEPRO"/>
    <property type="match status" value="1"/>
</dbReference>
<feature type="disulfide bond" evidence="1">
    <location>
        <begin position="442"/>
        <end position="466"/>
    </location>
</feature>
<feature type="binding site" evidence="1">
    <location>
        <position position="428"/>
    </location>
    <ligand>
        <name>Zn(2+)</name>
        <dbReference type="ChEBI" id="CHEBI:29105"/>
        <note>catalytic</note>
    </ligand>
</feature>
<evidence type="ECO:0000259" key="4">
    <source>
        <dbReference type="PROSITE" id="PS50215"/>
    </source>
</evidence>
<dbReference type="GO" id="GO:0006509">
    <property type="term" value="P:membrane protein ectodomain proteolysis"/>
    <property type="evidence" value="ECO:0007669"/>
    <property type="project" value="TreeGrafter"/>
</dbReference>
<dbReference type="AlphaFoldDB" id="A0A0L0HNP5"/>
<dbReference type="InterPro" id="IPR024079">
    <property type="entry name" value="MetalloPept_cat_dom_sf"/>
</dbReference>
<comment type="caution">
    <text evidence="1">Lacks conserved residue(s) required for the propagation of feature annotation.</text>
</comment>
<keyword evidence="1" id="KW-0862">Zinc</keyword>
<organism evidence="5 6">
    <name type="scientific">Spizellomyces punctatus (strain DAOM BR117)</name>
    <dbReference type="NCBI Taxonomy" id="645134"/>
    <lineage>
        <taxon>Eukaryota</taxon>
        <taxon>Fungi</taxon>
        <taxon>Fungi incertae sedis</taxon>
        <taxon>Chytridiomycota</taxon>
        <taxon>Chytridiomycota incertae sedis</taxon>
        <taxon>Chytridiomycetes</taxon>
        <taxon>Spizellomycetales</taxon>
        <taxon>Spizellomycetaceae</taxon>
        <taxon>Spizellomyces</taxon>
    </lineage>
</organism>
<dbReference type="GeneID" id="27685422"/>
<dbReference type="FunCoup" id="A0A0L0HNP5">
    <property type="interactions" value="24"/>
</dbReference>
<feature type="binding site" evidence="1">
    <location>
        <position position="422"/>
    </location>
    <ligand>
        <name>Zn(2+)</name>
        <dbReference type="ChEBI" id="CHEBI:29105"/>
        <note>catalytic</note>
    </ligand>
</feature>
<keyword evidence="3" id="KW-1133">Transmembrane helix</keyword>
<feature type="domain" description="Peptidase M12B" evidence="4">
    <location>
        <begin position="232"/>
        <end position="487"/>
    </location>
</feature>
<keyword evidence="1" id="KW-1015">Disulfide bond</keyword>
<dbReference type="VEuPathDB" id="FungiDB:SPPG_01785"/>
<accession>A0A0L0HNP5</accession>